<gene>
    <name evidence="1" type="ORF">KME65_01125</name>
</gene>
<comment type="caution">
    <text evidence="1">The sequence shown here is derived from an EMBL/GenBank/DDBJ whole genome shotgun (WGS) entry which is preliminary data.</text>
</comment>
<protein>
    <submittedName>
        <fullName evidence="1">Uncharacterized protein</fullName>
    </submittedName>
</protein>
<reference evidence="1 2" key="1">
    <citation type="submission" date="2021-05" db="EMBL/GenBank/DDBJ databases">
        <title>Genetic and Functional Diversity in Clade A Lucinid endosymbionts from the Bahamas.</title>
        <authorList>
            <person name="Giani N.M."/>
            <person name="Engel A.S."/>
            <person name="Campbell B.J."/>
        </authorList>
    </citation>
    <scope>NUCLEOTIDE SEQUENCE [LARGE SCALE GENOMIC DNA]</scope>
    <source>
        <strain evidence="1">LUC16012Gg_MoonRockCtena</strain>
    </source>
</reference>
<sequence length="569" mass="62830">MKPKKRWGIHMVIVSLGSGSARLLIVMALNLSLAACQQQGGANNDAPPSDTGGQQAVEVEIAERRHAQPVSVNYPETGVDVGWGWDSEEGVPQPNVCIEYSVEEDKGQTKYMTMTEVSDSRELMQSMNISAAASVKTIAYKASGSAKFAKNTKINSFSSNFVLNVSVDNGVRYATPLLPGSRGEIKDPETRKTLPDAGSIRLTSEALRLAKKRDLTAFLNLCGDSYVAALYGGARLTAVITVATSSKQEKTQASTSFSGSGWGVSLKASAKGESVGSISNERITMRFHQSGGRKDKIPATKGDLLEKLDSLTTEASDYPAYYRLTLMPYTALANWPERSLPLDLSEEEQLADYWAGYATLYEDLEHILGQPEKFQVINENGQLVPLVKQGGDHDRLKTVQDQVRAILIRLQQAALQCSMPEEDCNFRQASYLSPYAFRIQMPLPIDITEANKQCPCADGEAKGEQAENRALLVDYYIRTPVKRRCLNNPVEPGCLSNAEIDRWEERVGKQPIELPDGDTAKRLLDLIDREGKESYEWLHVIEHPPYAWLDPAKLEEDQKPLDKLIALLK</sequence>
<evidence type="ECO:0000313" key="1">
    <source>
        <dbReference type="EMBL" id="MBT2987541.1"/>
    </source>
</evidence>
<dbReference type="AlphaFoldDB" id="A0A944QTE3"/>
<evidence type="ECO:0000313" key="2">
    <source>
        <dbReference type="Proteomes" id="UP000770889"/>
    </source>
</evidence>
<name>A0A944QTE3_9GAMM</name>
<accession>A0A944QTE3</accession>
<proteinExistence type="predicted"/>
<dbReference type="Proteomes" id="UP000770889">
    <property type="component" value="Unassembled WGS sequence"/>
</dbReference>
<organism evidence="1 2">
    <name type="scientific">Candidatus Thiodiazotropha taylori</name>
    <dbReference type="NCBI Taxonomy" id="2792791"/>
    <lineage>
        <taxon>Bacteria</taxon>
        <taxon>Pseudomonadati</taxon>
        <taxon>Pseudomonadota</taxon>
        <taxon>Gammaproteobacteria</taxon>
        <taxon>Chromatiales</taxon>
        <taxon>Sedimenticolaceae</taxon>
        <taxon>Candidatus Thiodiazotropha</taxon>
    </lineage>
</organism>
<dbReference type="EMBL" id="JAHHGM010000001">
    <property type="protein sequence ID" value="MBT2987541.1"/>
    <property type="molecule type" value="Genomic_DNA"/>
</dbReference>